<feature type="compositionally biased region" description="Basic residues" evidence="1">
    <location>
        <begin position="15"/>
        <end position="34"/>
    </location>
</feature>
<sequence length="34" mass="3686">MLNADKPVQGTVSRPVKKKKKKKGCNCGKKKGNS</sequence>
<keyword evidence="3" id="KW-1185">Reference proteome</keyword>
<dbReference type="EMBL" id="CP006643">
    <property type="protein sequence ID" value="AGX03484.1"/>
    <property type="molecule type" value="Genomic_DNA"/>
</dbReference>
<evidence type="ECO:0000313" key="3">
    <source>
        <dbReference type="Proteomes" id="UP000017805"/>
    </source>
</evidence>
<name>U5L6M4_9BACI</name>
<protein>
    <submittedName>
        <fullName evidence="2">Uncharacterized protein</fullName>
    </submittedName>
</protein>
<dbReference type="KEGG" id="bif:N288_07770"/>
<reference evidence="2 3" key="1">
    <citation type="submission" date="2013-07" db="EMBL/GenBank/DDBJ databases">
        <title>Complete genome sequence of Bacillus infantis NRRL B-14911 that has potential to induce cardiac disease by antigenic mimicry.</title>
        <authorList>
            <person name="Massilamany C."/>
            <person name="Smith T.P.L."/>
            <person name="Loy J.D."/>
            <person name="Barletta R."/>
            <person name="Reddy J."/>
        </authorList>
    </citation>
    <scope>NUCLEOTIDE SEQUENCE [LARGE SCALE GENOMIC DNA]</scope>
    <source>
        <strain evidence="2 3">NRRL B-14911</strain>
    </source>
</reference>
<organism evidence="2 3">
    <name type="scientific">Bacillus infantis NRRL B-14911</name>
    <dbReference type="NCBI Taxonomy" id="1367477"/>
    <lineage>
        <taxon>Bacteria</taxon>
        <taxon>Bacillati</taxon>
        <taxon>Bacillota</taxon>
        <taxon>Bacilli</taxon>
        <taxon>Bacillales</taxon>
        <taxon>Bacillaceae</taxon>
        <taxon>Bacillus</taxon>
    </lineage>
</organism>
<dbReference type="AlphaFoldDB" id="U5L6M4"/>
<dbReference type="Proteomes" id="UP000017805">
    <property type="component" value="Chromosome"/>
</dbReference>
<proteinExistence type="predicted"/>
<accession>U5L6M4</accession>
<evidence type="ECO:0000313" key="2">
    <source>
        <dbReference type="EMBL" id="AGX03484.1"/>
    </source>
</evidence>
<feature type="region of interest" description="Disordered" evidence="1">
    <location>
        <begin position="1"/>
        <end position="34"/>
    </location>
</feature>
<gene>
    <name evidence="2" type="ORF">N288_07770</name>
</gene>
<dbReference type="HOGENOM" id="CLU_3372000_0_0_9"/>
<evidence type="ECO:0000256" key="1">
    <source>
        <dbReference type="SAM" id="MobiDB-lite"/>
    </source>
</evidence>
<dbReference type="STRING" id="1367477.N288_07770"/>